<evidence type="ECO:0000259" key="3">
    <source>
        <dbReference type="Pfam" id="PF00080"/>
    </source>
</evidence>
<dbReference type="OrthoDB" id="6372431at2759"/>
<dbReference type="Pfam" id="PF01150">
    <property type="entry name" value="GDA1_CD39"/>
    <property type="match status" value="1"/>
</dbReference>
<dbReference type="EMBL" id="OB665662">
    <property type="protein sequence ID" value="CAD7233114.1"/>
    <property type="molecule type" value="Genomic_DNA"/>
</dbReference>
<sequence length="580" mass="64314">MLDSFSRPLHESAVVIDLGGGSTQVTFIPSVFKGIPLHFLHPFKDQHKIYTHSYLNLGLMAARDRLLSMVTKGKDKDVETPCFNPTVGEEWSYNGKTYRIRGLAQGHVREEREGNKVIGVTPVADFATCLTQASDLVKSHVHQPDEIDLRTVHAISYFYDRALDVGLISGPEGGIVTVAQFFDEAKKACDMPNSDQPFLCMDLTFIAALLHYGFKGNLEIDQSSPNEAVSIRFFLNGKASAESVGWKVLNAPRDMSLPRECSDINPDVFVDFEDFFGKITIPGEKTLSIASKVDWRFNLFGNDTFWGKSVVIGRDICSNFKVKGEEDVRLASARFLSPVAGIIWFRSIVIGNNTHSLVYTDLYDNANDPPQSSDHTWQLYVTDVLDKKTQSLAQCDHLQTPIGRELSEDIGKVRVSDVPEPFSRRQSVLPQDFEFPELSGARDVYVVIKDANHPDSFYACAKLNREFPRVGEVNFSSKGVIGTATMTQRDPFASTQVKFDLEGLNNNSGGYHIHDYPLQLSESCGATGGHYNPTGVTINTSLGAGVGSHDQYELGDLSGKHGLYRGLTYVRGSTWDHHLP</sequence>
<dbReference type="GO" id="GO:0046872">
    <property type="term" value="F:metal ion binding"/>
    <property type="evidence" value="ECO:0007669"/>
    <property type="project" value="InterPro"/>
</dbReference>
<dbReference type="Gene3D" id="3.30.420.150">
    <property type="entry name" value="Exopolyphosphatase. Domain 2"/>
    <property type="match status" value="1"/>
</dbReference>
<evidence type="ECO:0000256" key="2">
    <source>
        <dbReference type="ARBA" id="ARBA00022801"/>
    </source>
</evidence>
<dbReference type="GO" id="GO:0016787">
    <property type="term" value="F:hydrolase activity"/>
    <property type="evidence" value="ECO:0007669"/>
    <property type="project" value="UniProtKB-KW"/>
</dbReference>
<evidence type="ECO:0000256" key="1">
    <source>
        <dbReference type="ARBA" id="ARBA00009283"/>
    </source>
</evidence>
<name>A0A7R8WLH1_9CRUS</name>
<dbReference type="GO" id="GO:0006801">
    <property type="term" value="P:superoxide metabolic process"/>
    <property type="evidence" value="ECO:0007669"/>
    <property type="project" value="InterPro"/>
</dbReference>
<dbReference type="PANTHER" id="PTHR11782">
    <property type="entry name" value="ADENOSINE/GUANOSINE DIPHOSPHATASE"/>
    <property type="match status" value="1"/>
</dbReference>
<dbReference type="SUPFAM" id="SSF49329">
    <property type="entry name" value="Cu,Zn superoxide dismutase-like"/>
    <property type="match status" value="1"/>
</dbReference>
<dbReference type="InterPro" id="IPR000407">
    <property type="entry name" value="GDA1_CD39_NTPase"/>
</dbReference>
<proteinExistence type="inferred from homology"/>
<dbReference type="AlphaFoldDB" id="A0A7R8WLH1"/>
<comment type="similarity">
    <text evidence="1">Belongs to the GDA1/CD39 NTPase family.</text>
</comment>
<organism evidence="4">
    <name type="scientific">Cyprideis torosa</name>
    <dbReference type="NCBI Taxonomy" id="163714"/>
    <lineage>
        <taxon>Eukaryota</taxon>
        <taxon>Metazoa</taxon>
        <taxon>Ecdysozoa</taxon>
        <taxon>Arthropoda</taxon>
        <taxon>Crustacea</taxon>
        <taxon>Oligostraca</taxon>
        <taxon>Ostracoda</taxon>
        <taxon>Podocopa</taxon>
        <taxon>Podocopida</taxon>
        <taxon>Cytherocopina</taxon>
        <taxon>Cytheroidea</taxon>
        <taxon>Cytherideidae</taxon>
        <taxon>Cyprideis</taxon>
    </lineage>
</organism>
<dbReference type="Gene3D" id="2.60.40.200">
    <property type="entry name" value="Superoxide dismutase, copper/zinc binding domain"/>
    <property type="match status" value="1"/>
</dbReference>
<feature type="non-terminal residue" evidence="4">
    <location>
        <position position="1"/>
    </location>
</feature>
<dbReference type="InterPro" id="IPR001424">
    <property type="entry name" value="SOD_Cu_Zn_dom"/>
</dbReference>
<gene>
    <name evidence="4" type="ORF">CTOB1V02_LOCUS10937</name>
</gene>
<evidence type="ECO:0000313" key="4">
    <source>
        <dbReference type="EMBL" id="CAD7233114.1"/>
    </source>
</evidence>
<reference evidence="4" key="1">
    <citation type="submission" date="2020-11" db="EMBL/GenBank/DDBJ databases">
        <authorList>
            <person name="Tran Van P."/>
        </authorList>
    </citation>
    <scope>NUCLEOTIDE SEQUENCE</scope>
</reference>
<feature type="domain" description="Superoxide dismutase copper/zinc binding" evidence="3">
    <location>
        <begin position="480"/>
        <end position="557"/>
    </location>
</feature>
<accession>A0A7R8WLH1</accession>
<protein>
    <recommendedName>
        <fullName evidence="3">Superoxide dismutase copper/zinc binding domain-containing protein</fullName>
    </recommendedName>
</protein>
<dbReference type="Pfam" id="PF00080">
    <property type="entry name" value="Sod_Cu"/>
    <property type="match status" value="1"/>
</dbReference>
<dbReference type="PANTHER" id="PTHR11782:SF127">
    <property type="entry name" value="NTPASE, ISOFORM F"/>
    <property type="match status" value="1"/>
</dbReference>
<dbReference type="InterPro" id="IPR036423">
    <property type="entry name" value="SOD-like_Cu/Zn_dom_sf"/>
</dbReference>
<keyword evidence="2" id="KW-0378">Hydrolase</keyword>